<evidence type="ECO:0000313" key="2">
    <source>
        <dbReference type="EMBL" id="KAK3766764.1"/>
    </source>
</evidence>
<evidence type="ECO:0000256" key="1">
    <source>
        <dbReference type="SAM" id="MobiDB-lite"/>
    </source>
</evidence>
<keyword evidence="3" id="KW-1185">Reference proteome</keyword>
<sequence>MKTFSRVASSTEIKFSSEQVQQKRSIHTPPATIKDFSRHLTPDNESDVRDQTGPVPKLRLDQIHLKQEVSSFHLANPGTLVVTQRPVALHINVALLPFLAGHFG</sequence>
<organism evidence="2 3">
    <name type="scientific">Elysia crispata</name>
    <name type="common">lettuce slug</name>
    <dbReference type="NCBI Taxonomy" id="231223"/>
    <lineage>
        <taxon>Eukaryota</taxon>
        <taxon>Metazoa</taxon>
        <taxon>Spiralia</taxon>
        <taxon>Lophotrochozoa</taxon>
        <taxon>Mollusca</taxon>
        <taxon>Gastropoda</taxon>
        <taxon>Heterobranchia</taxon>
        <taxon>Euthyneura</taxon>
        <taxon>Panpulmonata</taxon>
        <taxon>Sacoglossa</taxon>
        <taxon>Placobranchoidea</taxon>
        <taxon>Plakobranchidae</taxon>
        <taxon>Elysia</taxon>
    </lineage>
</organism>
<accession>A0AAE0ZCA3</accession>
<comment type="caution">
    <text evidence="2">The sequence shown here is derived from an EMBL/GenBank/DDBJ whole genome shotgun (WGS) entry which is preliminary data.</text>
</comment>
<feature type="region of interest" description="Disordered" evidence="1">
    <location>
        <begin position="15"/>
        <end position="54"/>
    </location>
</feature>
<dbReference type="Proteomes" id="UP001283361">
    <property type="component" value="Unassembled WGS sequence"/>
</dbReference>
<protein>
    <submittedName>
        <fullName evidence="2">Uncharacterized protein</fullName>
    </submittedName>
</protein>
<reference evidence="2" key="1">
    <citation type="journal article" date="2023" name="G3 (Bethesda)">
        <title>A reference genome for the long-term kleptoplast-retaining sea slug Elysia crispata morphotype clarki.</title>
        <authorList>
            <person name="Eastman K.E."/>
            <person name="Pendleton A.L."/>
            <person name="Shaikh M.A."/>
            <person name="Suttiyut T."/>
            <person name="Ogas R."/>
            <person name="Tomko P."/>
            <person name="Gavelis G."/>
            <person name="Widhalm J.R."/>
            <person name="Wisecaver J.H."/>
        </authorList>
    </citation>
    <scope>NUCLEOTIDE SEQUENCE</scope>
    <source>
        <strain evidence="2">ECLA1</strain>
    </source>
</reference>
<feature type="compositionally biased region" description="Basic and acidic residues" evidence="1">
    <location>
        <begin position="35"/>
        <end position="50"/>
    </location>
</feature>
<gene>
    <name evidence="2" type="ORF">RRG08_047287</name>
</gene>
<dbReference type="EMBL" id="JAWDGP010004196">
    <property type="protein sequence ID" value="KAK3766764.1"/>
    <property type="molecule type" value="Genomic_DNA"/>
</dbReference>
<dbReference type="AlphaFoldDB" id="A0AAE0ZCA3"/>
<evidence type="ECO:0000313" key="3">
    <source>
        <dbReference type="Proteomes" id="UP001283361"/>
    </source>
</evidence>
<proteinExistence type="predicted"/>
<name>A0AAE0ZCA3_9GAST</name>